<protein>
    <submittedName>
        <fullName evidence="2">ABC transporter substrate binding protein</fullName>
    </submittedName>
</protein>
<dbReference type="Gene3D" id="3.40.50.2300">
    <property type="match status" value="2"/>
</dbReference>
<evidence type="ECO:0000256" key="1">
    <source>
        <dbReference type="SAM" id="SignalP"/>
    </source>
</evidence>
<dbReference type="RefSeq" id="WP_075725354.1">
    <property type="nucleotide sequence ID" value="NZ_LTDM01000011.1"/>
</dbReference>
<feature type="signal peptide" evidence="1">
    <location>
        <begin position="1"/>
        <end position="24"/>
    </location>
</feature>
<dbReference type="OrthoDB" id="9776955at2"/>
<dbReference type="PANTHER" id="PTHR35271:SF1">
    <property type="entry name" value="ABC TRANSPORTER, SUBSTRATE-BINDING LIPOPROTEIN"/>
    <property type="match status" value="1"/>
</dbReference>
<dbReference type="CDD" id="cd06325">
    <property type="entry name" value="PBP1_ABC_unchar_transporter"/>
    <property type="match status" value="1"/>
</dbReference>
<dbReference type="EMBL" id="LTDM01000011">
    <property type="protein sequence ID" value="OLS03086.1"/>
    <property type="molecule type" value="Genomic_DNA"/>
</dbReference>
<gene>
    <name evidence="2" type="ORF">TICRE_07820</name>
</gene>
<dbReference type="InterPro" id="IPR007487">
    <property type="entry name" value="ABC_transpt-TYRBP-like"/>
</dbReference>
<sequence>MTKKRLGSLLVALMLVSVIVTGCASKEDTPTTKTPENKDEFVIGISQLAEHPALDDARRGFEDGLKELGVNAKIDFKNAQGDIPTATTISQKFANDKVDLIYAIATPAAQAAKQATEDIPVLFSAVTDPVEAKIVKDWDNVGGNVTGTSDMADTEKQLKMFKEIDPSIKKIGIIYNTSEPNSEVQIKIVEKLAPSEGLEVVTMGVNNVNEMAQTLDSLLKKIDALYILSDNMVASSIDLVSNKLIEREMISVSAEESQVGGGILITNGLSYYELGKQTARMAKEILIDGKEVSSMPVERAQKTNTVVNEKTLEALKLDKDLNLFKDANMVGK</sequence>
<dbReference type="PANTHER" id="PTHR35271">
    <property type="entry name" value="ABC TRANSPORTER, SUBSTRATE-BINDING LIPOPROTEIN-RELATED"/>
    <property type="match status" value="1"/>
</dbReference>
<accession>A0A1U7M724</accession>
<dbReference type="SUPFAM" id="SSF53822">
    <property type="entry name" value="Periplasmic binding protein-like I"/>
    <property type="match status" value="1"/>
</dbReference>
<keyword evidence="1" id="KW-0732">Signal</keyword>
<dbReference type="InterPro" id="IPR028082">
    <property type="entry name" value="Peripla_BP_I"/>
</dbReference>
<keyword evidence="3" id="KW-1185">Reference proteome</keyword>
<dbReference type="Proteomes" id="UP000186112">
    <property type="component" value="Unassembled WGS sequence"/>
</dbReference>
<proteinExistence type="predicted"/>
<evidence type="ECO:0000313" key="3">
    <source>
        <dbReference type="Proteomes" id="UP000186112"/>
    </source>
</evidence>
<dbReference type="PROSITE" id="PS51257">
    <property type="entry name" value="PROKAR_LIPOPROTEIN"/>
    <property type="match status" value="1"/>
</dbReference>
<evidence type="ECO:0000313" key="2">
    <source>
        <dbReference type="EMBL" id="OLS03086.1"/>
    </source>
</evidence>
<feature type="chain" id="PRO_5012798407" evidence="1">
    <location>
        <begin position="25"/>
        <end position="332"/>
    </location>
</feature>
<comment type="caution">
    <text evidence="2">The sequence shown here is derived from an EMBL/GenBank/DDBJ whole genome shotgun (WGS) entry which is preliminary data.</text>
</comment>
<organism evidence="2 3">
    <name type="scientific">Tissierella creatinophila DSM 6911</name>
    <dbReference type="NCBI Taxonomy" id="1123403"/>
    <lineage>
        <taxon>Bacteria</taxon>
        <taxon>Bacillati</taxon>
        <taxon>Bacillota</taxon>
        <taxon>Tissierellia</taxon>
        <taxon>Tissierellales</taxon>
        <taxon>Tissierellaceae</taxon>
        <taxon>Tissierella</taxon>
    </lineage>
</organism>
<dbReference type="AlphaFoldDB" id="A0A1U7M724"/>
<name>A0A1U7M724_TISCR</name>
<dbReference type="Pfam" id="PF04392">
    <property type="entry name" value="ABC_sub_bind"/>
    <property type="match status" value="1"/>
</dbReference>
<reference evidence="2 3" key="1">
    <citation type="submission" date="2016-02" db="EMBL/GenBank/DDBJ databases">
        <title>Genome sequence of Tissierella creatinophila DSM 6911.</title>
        <authorList>
            <person name="Poehlein A."/>
            <person name="Daniel R."/>
        </authorList>
    </citation>
    <scope>NUCLEOTIDE SEQUENCE [LARGE SCALE GENOMIC DNA]</scope>
    <source>
        <strain evidence="2 3">DSM 6911</strain>
    </source>
</reference>